<comment type="pathway">
    <text evidence="13 20">Purine metabolism; XMP biosynthesis via de novo pathway; XMP from IMP: step 1/1.</text>
</comment>
<keyword evidence="5" id="KW-0677">Repeat</keyword>
<keyword evidence="7 13" id="KW-0658">Purine biosynthesis</keyword>
<evidence type="ECO:0000256" key="13">
    <source>
        <dbReference type="HAMAP-Rule" id="MF_01964"/>
    </source>
</evidence>
<dbReference type="PIRSF" id="PIRSF000130">
    <property type="entry name" value="IMPDH"/>
    <property type="match status" value="1"/>
</dbReference>
<keyword evidence="4 13" id="KW-0479">Metal-binding</keyword>
<feature type="active site" description="Proton acceptor" evidence="13 14">
    <location>
        <position position="399"/>
    </location>
</feature>
<evidence type="ECO:0000256" key="7">
    <source>
        <dbReference type="ARBA" id="ARBA00022755"/>
    </source>
</evidence>
<dbReference type="InterPro" id="IPR013785">
    <property type="entry name" value="Aldolase_TIM"/>
</dbReference>
<comment type="similarity">
    <text evidence="2 13 19">Belongs to the IMPDH/GMPR family.</text>
</comment>
<dbReference type="Pfam" id="PF00571">
    <property type="entry name" value="CBS"/>
    <property type="match status" value="2"/>
</dbReference>
<dbReference type="GO" id="GO:0006183">
    <property type="term" value="P:GTP biosynthetic process"/>
    <property type="evidence" value="ECO:0007669"/>
    <property type="project" value="TreeGrafter"/>
</dbReference>
<evidence type="ECO:0000256" key="2">
    <source>
        <dbReference type="ARBA" id="ARBA00005502"/>
    </source>
</evidence>
<feature type="binding site" description="in other chain" evidence="13 17">
    <location>
        <position position="303"/>
    </location>
    <ligand>
        <name>K(+)</name>
        <dbReference type="ChEBI" id="CHEBI:29103"/>
        <note>ligand shared between two tetrameric partners</note>
    </ligand>
</feature>
<dbReference type="SMART" id="SM00116">
    <property type="entry name" value="CBS"/>
    <property type="match status" value="2"/>
</dbReference>
<feature type="binding site" evidence="13 15">
    <location>
        <begin position="336"/>
        <end position="338"/>
    </location>
    <ligand>
        <name>IMP</name>
        <dbReference type="ChEBI" id="CHEBI:58053"/>
    </ligand>
</feature>
<evidence type="ECO:0000256" key="8">
    <source>
        <dbReference type="ARBA" id="ARBA00022958"/>
    </source>
</evidence>
<evidence type="ECO:0000256" key="19">
    <source>
        <dbReference type="RuleBase" id="RU003927"/>
    </source>
</evidence>
<evidence type="ECO:0000313" key="22">
    <source>
        <dbReference type="EMBL" id="PXX47283.1"/>
    </source>
</evidence>
<keyword evidence="11 18" id="KW-0129">CBS domain</keyword>
<feature type="binding site" evidence="13">
    <location>
        <position position="468"/>
    </location>
    <ligand>
        <name>K(+)</name>
        <dbReference type="ChEBI" id="CHEBI:29103"/>
        <note>ligand shared between two tetrameric partners</note>
    </ligand>
</feature>
<keyword evidence="9 13" id="KW-0560">Oxidoreductase</keyword>
<evidence type="ECO:0000256" key="5">
    <source>
        <dbReference type="ARBA" id="ARBA00022737"/>
    </source>
</evidence>
<dbReference type="Gene3D" id="3.20.20.70">
    <property type="entry name" value="Aldolase class I"/>
    <property type="match status" value="1"/>
</dbReference>
<dbReference type="NCBIfam" id="TIGR01302">
    <property type="entry name" value="IMP_dehydrog"/>
    <property type="match status" value="1"/>
</dbReference>
<dbReference type="GO" id="GO:0046872">
    <property type="term" value="F:metal ion binding"/>
    <property type="evidence" value="ECO:0007669"/>
    <property type="project" value="UniProtKB-UniRule"/>
</dbReference>
<evidence type="ECO:0000256" key="3">
    <source>
        <dbReference type="ARBA" id="ARBA00011881"/>
    </source>
</evidence>
<feature type="domain" description="CBS" evidence="21">
    <location>
        <begin position="151"/>
        <end position="209"/>
    </location>
</feature>
<comment type="caution">
    <text evidence="13">Lacks conserved residue(s) required for the propagation of feature annotation.</text>
</comment>
<evidence type="ECO:0000256" key="11">
    <source>
        <dbReference type="ARBA" id="ARBA00023122"/>
    </source>
</evidence>
<feature type="binding site" evidence="13">
    <location>
        <position position="470"/>
    </location>
    <ligand>
        <name>K(+)</name>
        <dbReference type="ChEBI" id="CHEBI:29103"/>
        <note>ligand shared between two tetrameric partners</note>
    </ligand>
</feature>
<dbReference type="AlphaFoldDB" id="A0A318JIW6"/>
<evidence type="ECO:0000259" key="21">
    <source>
        <dbReference type="PROSITE" id="PS51371"/>
    </source>
</evidence>
<feature type="binding site" evidence="13 15">
    <location>
        <position position="301"/>
    </location>
    <ligand>
        <name>IMP</name>
        <dbReference type="ChEBI" id="CHEBI:58053"/>
    </ligand>
</feature>
<accession>A0A318JIW6</accession>
<evidence type="ECO:0000256" key="6">
    <source>
        <dbReference type="ARBA" id="ARBA00022749"/>
    </source>
</evidence>
<evidence type="ECO:0000256" key="14">
    <source>
        <dbReference type="PIRSR" id="PIRSR000130-1"/>
    </source>
</evidence>
<dbReference type="RefSeq" id="WP_110253674.1">
    <property type="nucleotide sequence ID" value="NZ_QJKB01000001.1"/>
</dbReference>
<feature type="binding site" evidence="13 15">
    <location>
        <begin position="359"/>
        <end position="360"/>
    </location>
    <ligand>
        <name>IMP</name>
        <dbReference type="ChEBI" id="CHEBI:58053"/>
    </ligand>
</feature>
<comment type="cofactor">
    <cofactor evidence="1 13">
        <name>K(+)</name>
        <dbReference type="ChEBI" id="CHEBI:29103"/>
    </cofactor>
</comment>
<dbReference type="PANTHER" id="PTHR11911">
    <property type="entry name" value="INOSINE-5-MONOPHOSPHATE DEHYDROGENASE RELATED"/>
    <property type="match status" value="1"/>
</dbReference>
<feature type="binding site" evidence="16">
    <location>
        <begin position="246"/>
        <end position="248"/>
    </location>
    <ligand>
        <name>NAD(+)</name>
        <dbReference type="ChEBI" id="CHEBI:57540"/>
    </ligand>
</feature>
<feature type="binding site" evidence="13">
    <location>
        <position position="246"/>
    </location>
    <ligand>
        <name>NAD(+)</name>
        <dbReference type="ChEBI" id="CHEBI:57540"/>
    </ligand>
</feature>
<dbReference type="InterPro" id="IPR046342">
    <property type="entry name" value="CBS_dom_sf"/>
</dbReference>
<dbReference type="SUPFAM" id="SSF54631">
    <property type="entry name" value="CBS-domain pair"/>
    <property type="match status" value="1"/>
</dbReference>
<comment type="subunit">
    <text evidence="3 13">Homotetramer.</text>
</comment>
<dbReference type="UniPathway" id="UPA00601">
    <property type="reaction ID" value="UER00295"/>
</dbReference>
<feature type="binding site" description="in other chain" evidence="13 17">
    <location>
        <position position="298"/>
    </location>
    <ligand>
        <name>K(+)</name>
        <dbReference type="ChEBI" id="CHEBI:29103"/>
        <note>ligand shared between two tetrameric partners</note>
    </ligand>
</feature>
<feature type="domain" description="CBS" evidence="21">
    <location>
        <begin position="92"/>
        <end position="148"/>
    </location>
</feature>
<dbReference type="GO" id="GO:0006177">
    <property type="term" value="P:GMP biosynthetic process"/>
    <property type="evidence" value="ECO:0007669"/>
    <property type="project" value="UniProtKB-UniRule"/>
</dbReference>
<dbReference type="InterPro" id="IPR001093">
    <property type="entry name" value="IMP_DH_GMPRt"/>
</dbReference>
<evidence type="ECO:0000256" key="16">
    <source>
        <dbReference type="PIRSR" id="PIRSR000130-3"/>
    </source>
</evidence>
<dbReference type="SUPFAM" id="SSF51412">
    <property type="entry name" value="Inosine monophosphate dehydrogenase (IMPDH)"/>
    <property type="match status" value="1"/>
</dbReference>
<proteinExistence type="inferred from homology"/>
<comment type="caution">
    <text evidence="22">The sequence shown here is derived from an EMBL/GenBank/DDBJ whole genome shotgun (WGS) entry which is preliminary data.</text>
</comment>
<comment type="function">
    <text evidence="13">Catalyzes the conversion of inosine 5'-phosphate (IMP) to xanthosine 5'-phosphate (XMP), the first committed and rate-limiting step in the de novo synthesis of guanine nucleotides, and therefore plays an important role in the regulation of cell growth.</text>
</comment>
<gene>
    <name evidence="13" type="primary">guaB</name>
    <name evidence="22" type="ORF">DFR42_101860</name>
</gene>
<dbReference type="CDD" id="cd00381">
    <property type="entry name" value="IMPDH"/>
    <property type="match status" value="1"/>
</dbReference>
<feature type="binding site" evidence="13">
    <location>
        <position position="469"/>
    </location>
    <ligand>
        <name>K(+)</name>
        <dbReference type="ChEBI" id="CHEBI:29103"/>
        <note>ligand shared between two tetrameric partners</note>
    </ligand>
</feature>
<evidence type="ECO:0000256" key="20">
    <source>
        <dbReference type="RuleBase" id="RU003928"/>
    </source>
</evidence>
<keyword evidence="23" id="KW-1185">Reference proteome</keyword>
<evidence type="ECO:0000256" key="12">
    <source>
        <dbReference type="ARBA" id="ARBA00048028"/>
    </source>
</evidence>
<sequence>MRLLQKALTFDDVLLVPAYSNILPKDTSLATKLTRNINLNIPLVSAAMDTVTEARLAIAMAQEGGIGIIHKNLTAKEQAREVAKVKRFESGVLRDPITIPPGMKIREVIALSQQHGISGFPVVEGKTVVGIITNRDLRFEEELDAEARAKMTPREKLVYVNETADLAEAKRLMNKHRLERVLVVNEAFELRGLITVKDIQKSTEHPFASKDEQGKLRVGAAVGVGPDNEERIDLLAKAGVDVIVVDTAHGHSKGVLDRVRWVKTNYPHIEVIGGNIATAAAALALVEHGADAVKVGIGPGSICTTRIVAGVGVPQITAIANVANALKGTGVPCIADGGVRFSGDVSKALAAGASTVMMGSMFAGTEEAPGEVILFQGRSYKSYRGMGSLGAMADGSADRYFQDAANNADKLVPEGIEGRVPYKGSVLAILYQLVGGVRSSMGYCGCATIDDLHTKSEFVEITSAGMRESHVHDVQITKEAPNYRAD</sequence>
<keyword evidence="6 13" id="KW-0332">GMP biosynthesis</keyword>
<dbReference type="FunFam" id="3.20.20.70:FF:000003">
    <property type="entry name" value="GMP reductase"/>
    <property type="match status" value="1"/>
</dbReference>
<dbReference type="EC" id="1.1.1.205" evidence="13 20"/>
<feature type="active site" description="Thioimidate intermediate" evidence="13 14">
    <location>
        <position position="303"/>
    </location>
</feature>
<dbReference type="GO" id="GO:0003938">
    <property type="term" value="F:IMP dehydrogenase activity"/>
    <property type="evidence" value="ECO:0007669"/>
    <property type="project" value="UniProtKB-UniRule"/>
</dbReference>
<feature type="binding site" description="in other chain" evidence="13 17">
    <location>
        <position position="300"/>
    </location>
    <ligand>
        <name>K(+)</name>
        <dbReference type="ChEBI" id="CHEBI:29103"/>
        <note>ligand shared between two tetrameric partners</note>
    </ligand>
</feature>
<dbReference type="PANTHER" id="PTHR11911:SF111">
    <property type="entry name" value="INOSINE-5'-MONOPHOSPHATE DEHYDROGENASE"/>
    <property type="match status" value="1"/>
</dbReference>
<dbReference type="SMART" id="SM01240">
    <property type="entry name" value="IMPDH"/>
    <property type="match status" value="1"/>
</dbReference>
<dbReference type="HAMAP" id="MF_01964">
    <property type="entry name" value="IMPDH"/>
    <property type="match status" value="1"/>
</dbReference>
<dbReference type="Proteomes" id="UP000247792">
    <property type="component" value="Unassembled WGS sequence"/>
</dbReference>
<evidence type="ECO:0000313" key="23">
    <source>
        <dbReference type="Proteomes" id="UP000247792"/>
    </source>
</evidence>
<dbReference type="Pfam" id="PF00478">
    <property type="entry name" value="IMPDH"/>
    <property type="match status" value="1"/>
</dbReference>
<keyword evidence="10 13" id="KW-0520">NAD</keyword>
<protein>
    <recommendedName>
        <fullName evidence="13 20">Inosine-5'-monophosphate dehydrogenase</fullName>
        <shortName evidence="13">IMP dehydrogenase</shortName>
        <shortName evidence="13">IMPD</shortName>
        <shortName evidence="13">IMPDH</shortName>
        <ecNumber evidence="13 20">1.1.1.205</ecNumber>
    </recommendedName>
</protein>
<keyword evidence="8 13" id="KW-0630">Potassium</keyword>
<dbReference type="InterPro" id="IPR015875">
    <property type="entry name" value="IMP_DH/GMP_Rdtase_CS"/>
</dbReference>
<dbReference type="OrthoDB" id="9805398at2"/>
<evidence type="ECO:0000256" key="1">
    <source>
        <dbReference type="ARBA" id="ARBA00001958"/>
    </source>
</evidence>
<comment type="activity regulation">
    <text evidence="13">Mycophenolic acid (MPA) is a non-competitive inhibitor that prevents formation of the closed enzyme conformation by binding to the same site as the amobile flap. In contrast, mizoribine monophosphate (MZP) is a competitive inhibitor that induces the closed conformation. MPA is a potent inhibitor of mammalian IMPDHs but a poor inhibitor of the bacterial enzymes. MZP is a more potent inhibitor of bacterial IMPDH.</text>
</comment>
<feature type="binding site" evidence="13 15">
    <location>
        <position position="414"/>
    </location>
    <ligand>
        <name>IMP</name>
        <dbReference type="ChEBI" id="CHEBI:58053"/>
    </ligand>
</feature>
<evidence type="ECO:0000256" key="9">
    <source>
        <dbReference type="ARBA" id="ARBA00023002"/>
    </source>
</evidence>
<evidence type="ECO:0000256" key="4">
    <source>
        <dbReference type="ARBA" id="ARBA00022723"/>
    </source>
</evidence>
<dbReference type="CDD" id="cd04601">
    <property type="entry name" value="CBS_pair_IMPDH"/>
    <property type="match status" value="1"/>
</dbReference>
<evidence type="ECO:0000256" key="17">
    <source>
        <dbReference type="PIRSR" id="PIRSR000130-4"/>
    </source>
</evidence>
<evidence type="ECO:0000256" key="15">
    <source>
        <dbReference type="PIRSR" id="PIRSR000130-2"/>
    </source>
</evidence>
<comment type="catalytic activity">
    <reaction evidence="12 13 20">
        <text>IMP + NAD(+) + H2O = XMP + NADH + H(+)</text>
        <dbReference type="Rhea" id="RHEA:11708"/>
        <dbReference type="ChEBI" id="CHEBI:15377"/>
        <dbReference type="ChEBI" id="CHEBI:15378"/>
        <dbReference type="ChEBI" id="CHEBI:57464"/>
        <dbReference type="ChEBI" id="CHEBI:57540"/>
        <dbReference type="ChEBI" id="CHEBI:57945"/>
        <dbReference type="ChEBI" id="CHEBI:58053"/>
        <dbReference type="EC" id="1.1.1.205"/>
    </reaction>
</comment>
<feature type="binding site" evidence="13 16">
    <location>
        <begin position="296"/>
        <end position="298"/>
    </location>
    <ligand>
        <name>NAD(+)</name>
        <dbReference type="ChEBI" id="CHEBI:57540"/>
    </ligand>
</feature>
<dbReference type="PROSITE" id="PS51371">
    <property type="entry name" value="CBS"/>
    <property type="match status" value="2"/>
</dbReference>
<feature type="binding site" evidence="13 15">
    <location>
        <begin position="383"/>
        <end position="387"/>
    </location>
    <ligand>
        <name>IMP</name>
        <dbReference type="ChEBI" id="CHEBI:58053"/>
    </ligand>
</feature>
<dbReference type="InterPro" id="IPR000644">
    <property type="entry name" value="CBS_dom"/>
</dbReference>
<evidence type="ECO:0000256" key="10">
    <source>
        <dbReference type="ARBA" id="ARBA00023027"/>
    </source>
</evidence>
<dbReference type="EMBL" id="QJKB01000001">
    <property type="protein sequence ID" value="PXX47283.1"/>
    <property type="molecule type" value="Genomic_DNA"/>
</dbReference>
<reference evidence="22 23" key="1">
    <citation type="submission" date="2018-05" db="EMBL/GenBank/DDBJ databases">
        <title>Genomic Encyclopedia of Type Strains, Phase IV (KMG-IV): sequencing the most valuable type-strain genomes for metagenomic binning, comparative biology and taxonomic classification.</title>
        <authorList>
            <person name="Goeker M."/>
        </authorList>
    </citation>
    <scope>NUCLEOTIDE SEQUENCE [LARGE SCALE GENOMIC DNA]</scope>
    <source>
        <strain evidence="22 23">DSM 19792</strain>
    </source>
</reference>
<dbReference type="GO" id="GO:0000166">
    <property type="term" value="F:nucleotide binding"/>
    <property type="evidence" value="ECO:0007669"/>
    <property type="project" value="UniProtKB-UniRule"/>
</dbReference>
<evidence type="ECO:0000256" key="18">
    <source>
        <dbReference type="PROSITE-ProRule" id="PRU00703"/>
    </source>
</evidence>
<organism evidence="22 23">
    <name type="scientific">Undibacterium pigrum</name>
    <dbReference type="NCBI Taxonomy" id="401470"/>
    <lineage>
        <taxon>Bacteria</taxon>
        <taxon>Pseudomonadati</taxon>
        <taxon>Pseudomonadota</taxon>
        <taxon>Betaproteobacteria</taxon>
        <taxon>Burkholderiales</taxon>
        <taxon>Oxalobacteraceae</taxon>
        <taxon>Undibacterium</taxon>
    </lineage>
</organism>
<dbReference type="InterPro" id="IPR005990">
    <property type="entry name" value="IMP_DH"/>
</dbReference>
<dbReference type="PROSITE" id="PS00487">
    <property type="entry name" value="IMP_DH_GMP_RED"/>
    <property type="match status" value="1"/>
</dbReference>
<name>A0A318JIW6_9BURK</name>